<dbReference type="PROSITE" id="PS50994">
    <property type="entry name" value="INTEGRASE"/>
    <property type="match status" value="1"/>
</dbReference>
<name>A0A6A3HF49_9STRA</name>
<dbReference type="AlphaFoldDB" id="A0A6A3HF49"/>
<feature type="region of interest" description="Disordered" evidence="1">
    <location>
        <begin position="1"/>
        <end position="105"/>
    </location>
</feature>
<sequence length="514" mass="56654">MRTSPRLAGRQPAPPSPLPASFWKGSTTRPQTQSRMLSTSEADLGPEDAHEDAALSRDSQDDQGADRAGSPQDAARATAALEGSLPASTTPQFTGPSPMDPSPTAATTYMEEELQQLPLGGRPNRKHITVQPFSGRAVPGALDTGLRSFLSGPLCDLAADWFIHFKRENPTTTLEAAGHCLVAQFSSPLRESALRRALMEMRKRRAETYSEYASRLMDAADSLPGGVEDETNCRQAVYAFVEHAHPKFELDLDRIARKKLVKAWKARAVLYHIVTELVALAKSNSQSEAPRPKPVTKTGIAAPVAVPDQLWRDYVKVYPLKTKDQATEYTEAFLQFVALQAQITINELTTVCTDGGGEFTNRDFRRFTAARGLRHQHTALYTSSQNGVAERAIRTVTEIASAMLIGSQLPHYLWEDAIQHAAYIRNRLPKRNAPTTPHERLFGSRPDFSNLPVFGQAVVVRTPEPLRQKRFRFRGRGVIGAFIGFSESVKVWRSGSAKFADRGDPLEHGARTAD</sequence>
<evidence type="ECO:0000313" key="3">
    <source>
        <dbReference type="EMBL" id="KAE8967238.1"/>
    </source>
</evidence>
<reference evidence="3 4" key="1">
    <citation type="submission" date="2018-09" db="EMBL/GenBank/DDBJ databases">
        <title>Genomic investigation of the strawberry pathogen Phytophthora fragariae indicates pathogenicity is determined by transcriptional variation in three key races.</title>
        <authorList>
            <person name="Adams T.M."/>
            <person name="Armitage A.D."/>
            <person name="Sobczyk M.K."/>
            <person name="Bates H.J."/>
            <person name="Dunwell J.M."/>
            <person name="Nellist C.F."/>
            <person name="Harrison R.J."/>
        </authorList>
    </citation>
    <scope>NUCLEOTIDE SEQUENCE [LARGE SCALE GENOMIC DNA]</scope>
    <source>
        <strain evidence="3 4">SCRP249</strain>
    </source>
</reference>
<feature type="domain" description="Integrase catalytic" evidence="2">
    <location>
        <begin position="278"/>
        <end position="445"/>
    </location>
</feature>
<dbReference type="GO" id="GO:0003676">
    <property type="term" value="F:nucleic acid binding"/>
    <property type="evidence" value="ECO:0007669"/>
    <property type="project" value="InterPro"/>
</dbReference>
<gene>
    <name evidence="3" type="ORF">PR001_g28164</name>
</gene>
<comment type="caution">
    <text evidence="3">The sequence shown here is derived from an EMBL/GenBank/DDBJ whole genome shotgun (WGS) entry which is preliminary data.</text>
</comment>
<protein>
    <recommendedName>
        <fullName evidence="2">Integrase catalytic domain-containing protein</fullName>
    </recommendedName>
</protein>
<dbReference type="InterPro" id="IPR012337">
    <property type="entry name" value="RNaseH-like_sf"/>
</dbReference>
<feature type="compositionally biased region" description="Polar residues" evidence="1">
    <location>
        <begin position="86"/>
        <end position="95"/>
    </location>
</feature>
<dbReference type="PANTHER" id="PTHR42648">
    <property type="entry name" value="TRANSPOSASE, PUTATIVE-RELATED"/>
    <property type="match status" value="1"/>
</dbReference>
<dbReference type="InterPro" id="IPR001584">
    <property type="entry name" value="Integrase_cat-core"/>
</dbReference>
<dbReference type="EMBL" id="QXFV01004905">
    <property type="protein sequence ID" value="KAE8967238.1"/>
    <property type="molecule type" value="Genomic_DNA"/>
</dbReference>
<dbReference type="PANTHER" id="PTHR42648:SF28">
    <property type="entry name" value="TRANSPOSON-ENCODED PROTEIN WITH RIBONUCLEASE H-LIKE AND RETROVIRUS ZINC FINGER-LIKE DOMAINS"/>
    <property type="match status" value="1"/>
</dbReference>
<feature type="compositionally biased region" description="Polar residues" evidence="1">
    <location>
        <begin position="24"/>
        <end position="41"/>
    </location>
</feature>
<dbReference type="GO" id="GO:0015074">
    <property type="term" value="P:DNA integration"/>
    <property type="evidence" value="ECO:0007669"/>
    <property type="project" value="InterPro"/>
</dbReference>
<dbReference type="InterPro" id="IPR036397">
    <property type="entry name" value="RNaseH_sf"/>
</dbReference>
<feature type="compositionally biased region" description="Basic and acidic residues" evidence="1">
    <location>
        <begin position="47"/>
        <end position="60"/>
    </location>
</feature>
<evidence type="ECO:0000313" key="4">
    <source>
        <dbReference type="Proteomes" id="UP000429607"/>
    </source>
</evidence>
<accession>A0A6A3HF49</accession>
<proteinExistence type="predicted"/>
<dbReference type="InterPro" id="IPR039537">
    <property type="entry name" value="Retrotran_Ty1/copia-like"/>
</dbReference>
<evidence type="ECO:0000256" key="1">
    <source>
        <dbReference type="SAM" id="MobiDB-lite"/>
    </source>
</evidence>
<dbReference type="SUPFAM" id="SSF53098">
    <property type="entry name" value="Ribonuclease H-like"/>
    <property type="match status" value="1"/>
</dbReference>
<dbReference type="Proteomes" id="UP000429607">
    <property type="component" value="Unassembled WGS sequence"/>
</dbReference>
<dbReference type="Gene3D" id="3.30.420.10">
    <property type="entry name" value="Ribonuclease H-like superfamily/Ribonuclease H"/>
    <property type="match status" value="1"/>
</dbReference>
<organism evidence="3 4">
    <name type="scientific">Phytophthora rubi</name>
    <dbReference type="NCBI Taxonomy" id="129364"/>
    <lineage>
        <taxon>Eukaryota</taxon>
        <taxon>Sar</taxon>
        <taxon>Stramenopiles</taxon>
        <taxon>Oomycota</taxon>
        <taxon>Peronosporomycetes</taxon>
        <taxon>Peronosporales</taxon>
        <taxon>Peronosporaceae</taxon>
        <taxon>Phytophthora</taxon>
    </lineage>
</organism>
<evidence type="ECO:0000259" key="2">
    <source>
        <dbReference type="PROSITE" id="PS50994"/>
    </source>
</evidence>